<dbReference type="PANTHER" id="PTHR43722:SF1">
    <property type="entry name" value="PROLINE IMINOPEPTIDASE"/>
    <property type="match status" value="1"/>
</dbReference>
<keyword evidence="5 8" id="KW-0963">Cytoplasm</keyword>
<dbReference type="Pfam" id="PF00561">
    <property type="entry name" value="Abhydrolase_1"/>
    <property type="match status" value="1"/>
</dbReference>
<feature type="domain" description="AB hydrolase-1" evidence="10">
    <location>
        <begin position="34"/>
        <end position="296"/>
    </location>
</feature>
<dbReference type="Gene3D" id="3.40.50.1820">
    <property type="entry name" value="alpha/beta hydrolase"/>
    <property type="match status" value="1"/>
</dbReference>
<dbReference type="InterPro" id="IPR005944">
    <property type="entry name" value="Pro_iminopeptidase"/>
</dbReference>
<dbReference type="InterPro" id="IPR002410">
    <property type="entry name" value="Peptidase_S33"/>
</dbReference>
<evidence type="ECO:0000256" key="3">
    <source>
        <dbReference type="ARBA" id="ARBA00010088"/>
    </source>
</evidence>
<evidence type="ECO:0000256" key="6">
    <source>
        <dbReference type="ARBA" id="ARBA00022670"/>
    </source>
</evidence>
<comment type="catalytic activity">
    <reaction evidence="1 8 9">
        <text>Release of N-terminal proline from a peptide.</text>
        <dbReference type="EC" id="3.4.11.5"/>
    </reaction>
</comment>
<comment type="caution">
    <text evidence="11">The sequence shown here is derived from an EMBL/GenBank/DDBJ whole genome shotgun (WGS) entry which is preliminary data.</text>
</comment>
<keyword evidence="6 8" id="KW-0645">Protease</keyword>
<comment type="similarity">
    <text evidence="3 8 9">Belongs to the peptidase S33 family.</text>
</comment>
<evidence type="ECO:0000313" key="12">
    <source>
        <dbReference type="Proteomes" id="UP001648503"/>
    </source>
</evidence>
<dbReference type="PIRSF" id="PIRSF006431">
    <property type="entry name" value="Pept_S33"/>
    <property type="match status" value="1"/>
</dbReference>
<dbReference type="PRINTS" id="PR00793">
    <property type="entry name" value="PROAMNOPTASE"/>
</dbReference>
<dbReference type="Proteomes" id="UP001648503">
    <property type="component" value="Unassembled WGS sequence"/>
</dbReference>
<sequence length="314" mass="34989">MSVYPPIEPFKTEMLAVSPTHTLYVEQSGCPTGKPVVYLHGGPGGGTSPTDRQYFDPATYRIVVFDQRGSGKSTPSAALDGNDTWSLVADIETIRVHLGIDKWVVFGGSWGSTLALTYAETHPTVVKALILRGIFMLRPSEIKWFYQEGASQIFPDYWDEYLAAIPVSEHGDLVNAYYKRLTSTDEAVQLAAAKAWSKWECATSMLFVDEKMIARAESDVWALAFARIECHYFVNNGFFSSDSWILDNLHKIRHIPCAIVQGRYDVVCPMRSAWDLSKAWPEAKLYVTADAGHSAKEKGNTSKLVEIADSFRSL</sequence>
<accession>A0ABQ8F7W7</accession>
<evidence type="ECO:0000313" key="11">
    <source>
        <dbReference type="EMBL" id="KAH6593756.1"/>
    </source>
</evidence>
<protein>
    <recommendedName>
        <fullName evidence="8 9">Proline iminopeptidase</fullName>
        <shortName evidence="8">PIP</shortName>
        <ecNumber evidence="8 9">3.4.11.5</ecNumber>
    </recommendedName>
    <alternativeName>
        <fullName evidence="8">Prolyl aminopeptidase</fullName>
    </alternativeName>
</protein>
<evidence type="ECO:0000256" key="9">
    <source>
        <dbReference type="RuleBase" id="RU003421"/>
    </source>
</evidence>
<gene>
    <name evidence="11" type="ORF">BASA50_007132</name>
</gene>
<keyword evidence="7 8" id="KW-0378">Hydrolase</keyword>
<dbReference type="EC" id="3.4.11.5" evidence="8 9"/>
<proteinExistence type="inferred from homology"/>
<dbReference type="EMBL" id="JAFCIX010000346">
    <property type="protein sequence ID" value="KAH6593756.1"/>
    <property type="molecule type" value="Genomic_DNA"/>
</dbReference>
<dbReference type="InterPro" id="IPR029058">
    <property type="entry name" value="AB_hydrolase_fold"/>
</dbReference>
<dbReference type="SUPFAM" id="SSF53474">
    <property type="entry name" value="alpha/beta-Hydrolases"/>
    <property type="match status" value="1"/>
</dbReference>
<reference evidence="11 12" key="1">
    <citation type="submission" date="2021-02" db="EMBL/GenBank/DDBJ databases">
        <title>Variation within the Batrachochytrium salamandrivorans European outbreak.</title>
        <authorList>
            <person name="Kelly M."/>
            <person name="Pasmans F."/>
            <person name="Shea T.P."/>
            <person name="Munoz J.F."/>
            <person name="Carranza S."/>
            <person name="Cuomo C.A."/>
            <person name="Martel A."/>
        </authorList>
    </citation>
    <scope>NUCLEOTIDE SEQUENCE [LARGE SCALE GENOMIC DNA]</scope>
    <source>
        <strain evidence="11 12">AMFP18/2</strain>
    </source>
</reference>
<dbReference type="NCBIfam" id="TIGR01249">
    <property type="entry name" value="pro_imino_pep_1"/>
    <property type="match status" value="1"/>
</dbReference>
<evidence type="ECO:0000256" key="1">
    <source>
        <dbReference type="ARBA" id="ARBA00001585"/>
    </source>
</evidence>
<evidence type="ECO:0000256" key="4">
    <source>
        <dbReference type="ARBA" id="ARBA00022438"/>
    </source>
</evidence>
<dbReference type="PANTHER" id="PTHR43722">
    <property type="entry name" value="PROLINE IMINOPEPTIDASE"/>
    <property type="match status" value="1"/>
</dbReference>
<keyword evidence="12" id="KW-1185">Reference proteome</keyword>
<evidence type="ECO:0000256" key="5">
    <source>
        <dbReference type="ARBA" id="ARBA00022490"/>
    </source>
</evidence>
<keyword evidence="4 8" id="KW-0031">Aminopeptidase</keyword>
<name>A0ABQ8F7W7_9FUNG</name>
<comment type="subcellular location">
    <subcellularLocation>
        <location evidence="2 8">Cytoplasm</location>
    </subcellularLocation>
</comment>
<evidence type="ECO:0000259" key="10">
    <source>
        <dbReference type="Pfam" id="PF00561"/>
    </source>
</evidence>
<organism evidence="11 12">
    <name type="scientific">Batrachochytrium salamandrivorans</name>
    <dbReference type="NCBI Taxonomy" id="1357716"/>
    <lineage>
        <taxon>Eukaryota</taxon>
        <taxon>Fungi</taxon>
        <taxon>Fungi incertae sedis</taxon>
        <taxon>Chytridiomycota</taxon>
        <taxon>Chytridiomycota incertae sedis</taxon>
        <taxon>Chytridiomycetes</taxon>
        <taxon>Rhizophydiales</taxon>
        <taxon>Rhizophydiales incertae sedis</taxon>
        <taxon>Batrachochytrium</taxon>
    </lineage>
</organism>
<evidence type="ECO:0000256" key="8">
    <source>
        <dbReference type="PIRNR" id="PIRNR006431"/>
    </source>
</evidence>
<evidence type="ECO:0000256" key="7">
    <source>
        <dbReference type="ARBA" id="ARBA00022801"/>
    </source>
</evidence>
<evidence type="ECO:0000256" key="2">
    <source>
        <dbReference type="ARBA" id="ARBA00004496"/>
    </source>
</evidence>
<dbReference type="InterPro" id="IPR000073">
    <property type="entry name" value="AB_hydrolase_1"/>
</dbReference>